<comment type="caution">
    <text evidence="3">The sequence shown here is derived from an EMBL/GenBank/DDBJ whole genome shotgun (WGS) entry which is preliminary data.</text>
</comment>
<protein>
    <submittedName>
        <fullName evidence="3">Uncharacterized protein</fullName>
    </submittedName>
</protein>
<dbReference type="RefSeq" id="WP_155475977.1">
    <property type="nucleotide sequence ID" value="NZ_WNKU01000007.1"/>
</dbReference>
<reference evidence="3 4" key="1">
    <citation type="submission" date="2019-11" db="EMBL/GenBank/DDBJ databases">
        <title>Whole-genome sequence of a the green, strictly anaerobic photosynthetic bacterium Heliobacillus mobilis DSM 6151.</title>
        <authorList>
            <person name="Kyndt J.A."/>
            <person name="Meyer T.E."/>
        </authorList>
    </citation>
    <scope>NUCLEOTIDE SEQUENCE [LARGE SCALE GENOMIC DNA]</scope>
    <source>
        <strain evidence="3 4">DSM 6151</strain>
    </source>
</reference>
<proteinExistence type="predicted"/>
<keyword evidence="4" id="KW-1185">Reference proteome</keyword>
<feature type="coiled-coil region" evidence="1">
    <location>
        <begin position="50"/>
        <end position="77"/>
    </location>
</feature>
<dbReference type="AlphaFoldDB" id="A0A6I3SJ34"/>
<feature type="region of interest" description="Disordered" evidence="2">
    <location>
        <begin position="82"/>
        <end position="106"/>
    </location>
</feature>
<evidence type="ECO:0000313" key="4">
    <source>
        <dbReference type="Proteomes" id="UP000430670"/>
    </source>
</evidence>
<gene>
    <name evidence="3" type="ORF">GJ688_07730</name>
</gene>
<evidence type="ECO:0000313" key="3">
    <source>
        <dbReference type="EMBL" id="MTV48870.1"/>
    </source>
</evidence>
<keyword evidence="1" id="KW-0175">Coiled coil</keyword>
<accession>A0A6I3SJ34</accession>
<organism evidence="3 4">
    <name type="scientific">Heliobacterium mobile</name>
    <name type="common">Heliobacillus mobilis</name>
    <dbReference type="NCBI Taxonomy" id="28064"/>
    <lineage>
        <taxon>Bacteria</taxon>
        <taxon>Bacillati</taxon>
        <taxon>Bacillota</taxon>
        <taxon>Clostridia</taxon>
        <taxon>Eubacteriales</taxon>
        <taxon>Heliobacteriaceae</taxon>
        <taxon>Heliobacterium</taxon>
    </lineage>
</organism>
<dbReference type="OrthoDB" id="2080997at2"/>
<dbReference type="Proteomes" id="UP000430670">
    <property type="component" value="Unassembled WGS sequence"/>
</dbReference>
<dbReference type="EMBL" id="WNKU01000007">
    <property type="protein sequence ID" value="MTV48870.1"/>
    <property type="molecule type" value="Genomic_DNA"/>
</dbReference>
<sequence length="226" mass="25716">MRQSEEMSPQDKALQQLDADYQRYRQSVEFAFKMAQELVNRALDPVVSELASVRNVLQDLQTTIQVEKQEQSNLAETLGEAATSLTAEETDSEATETMEAPRRGRRKKVVEPIKVKPNRIRWGSTEEEIKNTIFEQLRLLEEHGKEITVTNIKEDVPSMMRFLYGKDALFQGINALIEEYEQIKKGGNAVPEEIKETEPAFPEVEPEVIPETAETEEMGIGEETAE</sequence>
<evidence type="ECO:0000256" key="1">
    <source>
        <dbReference type="SAM" id="Coils"/>
    </source>
</evidence>
<name>A0A6I3SJ34_HELMO</name>
<feature type="compositionally biased region" description="Acidic residues" evidence="2">
    <location>
        <begin position="204"/>
        <end position="226"/>
    </location>
</feature>
<evidence type="ECO:0000256" key="2">
    <source>
        <dbReference type="SAM" id="MobiDB-lite"/>
    </source>
</evidence>
<feature type="region of interest" description="Disordered" evidence="2">
    <location>
        <begin position="196"/>
        <end position="226"/>
    </location>
</feature>